<dbReference type="EMBL" id="SPKT01000001">
    <property type="protein sequence ID" value="TFI01551.1"/>
    <property type="molecule type" value="Genomic_DNA"/>
</dbReference>
<accession>A0ABY2K5M1</accession>
<dbReference type="PANTHER" id="PTHR36836:SF1">
    <property type="entry name" value="COLANIC ACID BIOSYNTHESIS PROTEIN WCAK"/>
    <property type="match status" value="1"/>
</dbReference>
<keyword evidence="3" id="KW-1185">Reference proteome</keyword>
<name>A0ABY2K5M1_9MICC</name>
<dbReference type="Proteomes" id="UP000297477">
    <property type="component" value="Unassembled WGS sequence"/>
</dbReference>
<comment type="caution">
    <text evidence="2">The sequence shown here is derived from an EMBL/GenBank/DDBJ whole genome shotgun (WGS) entry which is preliminary data.</text>
</comment>
<dbReference type="PANTHER" id="PTHR36836">
    <property type="entry name" value="COLANIC ACID BIOSYNTHESIS PROTEIN WCAK"/>
    <property type="match status" value="1"/>
</dbReference>
<evidence type="ECO:0000313" key="3">
    <source>
        <dbReference type="Proteomes" id="UP000297477"/>
    </source>
</evidence>
<protein>
    <recommendedName>
        <fullName evidence="1">Polysaccharide pyruvyl transferase domain-containing protein</fullName>
    </recommendedName>
</protein>
<dbReference type="InterPro" id="IPR007345">
    <property type="entry name" value="Polysacch_pyruvyl_Trfase"/>
</dbReference>
<sequence length="593" mass="61287">MISAEPTAASAAEPRRVTVVGYYGARNLGDDLLLSAIHEGLRRADPQVRVQVAAEHPQHVAALPGLSAHSRLDHAATFEHVRRSDALVLGGGGLWHDYSFERAGGLLGFVTAAKVSMPGYGIPAMLAEMLGVPVHVLGIGAGPIRSEDAARAVRAVARTAETLTVRDEDSARILEPFAADLPEVRLAPDLVYSLSLPDGGPSYDEARSPAASVARAREAGRAVVAVNLRSWADGDMARLRTRLAAALAAVATTRPLTVVTLPFQAGPGRDAQALAELTALLPEDVERIDLAEPPPLAELTALLRGVDAVVAMRLHACLLAHRCGTPTVGLDYDPKVGRHFREADRASACLPLDADAAALEHALRAALDGPLPGTCVQRIRDLEAQSRAVVDDVARRIVAAGIRPRPRGPAVGAAAAAAALGTGAVGGPAAVEPAAFSGMVLSDEKGRLTARDVDRRTRARADRLSLAFPESEKTLAAGRRLGFSGVLTAAAGAAAVLELPAVPAHDGDGPTVELVCGGAALRLPLPEAAQRRRILLHTPGGGQKVRVSLTLHGPAAGAAPWDGAAQVSLTLSGEDVAGLWVAPQTVVAPGGRP</sequence>
<evidence type="ECO:0000313" key="2">
    <source>
        <dbReference type="EMBL" id="TFI01551.1"/>
    </source>
</evidence>
<organism evidence="2 3">
    <name type="scientific">Micrococcus lylae</name>
    <dbReference type="NCBI Taxonomy" id="1273"/>
    <lineage>
        <taxon>Bacteria</taxon>
        <taxon>Bacillati</taxon>
        <taxon>Actinomycetota</taxon>
        <taxon>Actinomycetes</taxon>
        <taxon>Micrococcales</taxon>
        <taxon>Micrococcaceae</taxon>
        <taxon>Micrococcus</taxon>
    </lineage>
</organism>
<evidence type="ECO:0000259" key="1">
    <source>
        <dbReference type="Pfam" id="PF04230"/>
    </source>
</evidence>
<dbReference type="Pfam" id="PF04230">
    <property type="entry name" value="PS_pyruv_trans"/>
    <property type="match status" value="1"/>
</dbReference>
<proteinExistence type="predicted"/>
<reference evidence="2 3" key="1">
    <citation type="submission" date="2019-03" db="EMBL/GenBank/DDBJ databases">
        <title>Reclassification of Micrococcus aloeverae and Micrococcus yunnanensis as later heterotypic synonyms of Micrococcus luteus.</title>
        <authorList>
            <person name="Huang C.-H."/>
        </authorList>
    </citation>
    <scope>NUCLEOTIDE SEQUENCE [LARGE SCALE GENOMIC DNA]</scope>
    <source>
        <strain evidence="2 3">BCRC 12151</strain>
    </source>
</reference>
<dbReference type="SUPFAM" id="SSF53756">
    <property type="entry name" value="UDP-Glycosyltransferase/glycogen phosphorylase"/>
    <property type="match status" value="1"/>
</dbReference>
<dbReference type="RefSeq" id="WP_067188777.1">
    <property type="nucleotide sequence ID" value="NZ_SPKT01000001.1"/>
</dbReference>
<feature type="domain" description="Polysaccharide pyruvyl transferase" evidence="1">
    <location>
        <begin position="27"/>
        <end position="334"/>
    </location>
</feature>
<gene>
    <name evidence="2" type="ORF">E4A49_00555</name>
</gene>